<evidence type="ECO:0008006" key="5">
    <source>
        <dbReference type="Google" id="ProtNLM"/>
    </source>
</evidence>
<dbReference type="Pfam" id="PF25335">
    <property type="entry name" value="GRDP_C"/>
    <property type="match status" value="1"/>
</dbReference>
<dbReference type="Pfam" id="PF25334">
    <property type="entry name" value="C2_GRDP"/>
    <property type="match status" value="1"/>
</dbReference>
<dbReference type="Proteomes" id="UP000825935">
    <property type="component" value="Chromosome 20"/>
</dbReference>
<dbReference type="PANTHER" id="PTHR34365:SF7">
    <property type="entry name" value="GLYCINE-RICH DOMAIN-CONTAINING PROTEIN 1"/>
    <property type="match status" value="1"/>
</dbReference>
<gene>
    <name evidence="3" type="ORF">KP509_20G016700</name>
</gene>
<evidence type="ECO:0000259" key="2">
    <source>
        <dbReference type="Pfam" id="PF25335"/>
    </source>
</evidence>
<reference evidence="3" key="1">
    <citation type="submission" date="2021-08" db="EMBL/GenBank/DDBJ databases">
        <title>WGS assembly of Ceratopteris richardii.</title>
        <authorList>
            <person name="Marchant D.B."/>
            <person name="Chen G."/>
            <person name="Jenkins J."/>
            <person name="Shu S."/>
            <person name="Leebens-Mack J."/>
            <person name="Grimwood J."/>
            <person name="Schmutz J."/>
            <person name="Soltis P."/>
            <person name="Soltis D."/>
            <person name="Chen Z.-H."/>
        </authorList>
    </citation>
    <scope>NUCLEOTIDE SEQUENCE</scope>
    <source>
        <strain evidence="3">Whitten #5841</strain>
        <tissue evidence="3">Leaf</tissue>
    </source>
</reference>
<evidence type="ECO:0000259" key="1">
    <source>
        <dbReference type="Pfam" id="PF25334"/>
    </source>
</evidence>
<comment type="caution">
    <text evidence="3">The sequence shown here is derived from an EMBL/GenBank/DDBJ whole genome shotgun (WGS) entry which is preliminary data.</text>
</comment>
<name>A0A8T2SFA7_CERRI</name>
<evidence type="ECO:0000313" key="3">
    <source>
        <dbReference type="EMBL" id="KAH7331141.1"/>
    </source>
</evidence>
<feature type="domain" description="GRPD C-terminal" evidence="2">
    <location>
        <begin position="486"/>
        <end position="649"/>
    </location>
</feature>
<dbReference type="OrthoDB" id="2684236at2759"/>
<dbReference type="InterPro" id="IPR057458">
    <property type="entry name" value="GRDP_C2"/>
</dbReference>
<sequence>MDRPEDLQMHNWRSAQAPILLGGSLIPAALQLLRFLRDVDQHPCLYRGPAVSQAIRRYEDFWLPLLNQHNATFPLHPPLDCAWIWHVHRLNPIAYARDCEMLFGRLLDVSCKAHDDKSDSVELTRGLWEQRFPDESYDLDLSRFQYDAQWVPHMQPENATRIEYNLAAAVMRQQGFFYQVSQSHFEDERFLEAAQQRYKAFLHLFKITEFKMFLVPTYDIDLMWHAHQLHPKTYIEDLTNFLGRVLEHDDSDSDRSPGQKLDKGFHETCELWLQNYGDVYERAGAMYRGLPPAPVPPSHQIPAVGTPIDFAPLTPREVMQVYVTILRVQNLPKKQGDIRVRLKLERKCSSFKLETFSVPLREGAFWKHTWTFEAEKSTKALKIELLRRHSSILRQMMKGSDVLGYTSVSWEYLLSMPTLSLSGWLPLTLGLPQSNCPSLYVCISLTPPGPAPYLLRIINSLPTDDNGRMGMGGFSDRRGCWLTRTVLDHSNKQMFIIRAKFSDGFTRTPEDKKCIYIHQGGWVYKNSHSTRGYAPAAVVAVANQVVTGQESKYELSKQRCWCFFDNTSELLVRASDVDPNWDLGLDLELSGNLRGQVRLVCGRKLEYEVKGATEEEERGFVTVIRYNLADAPFGKATALFNWRTGAMEVSQQESVVLILLLSSIISRSVLDMKHVRVKFNGRRRPPPRSEETPDEWGSVVVQSGEGGKMAKSMAPFYMWWNMSALNWSTMFYTSSNTMFGASGCGAAGSCGAGACGGSACGGAGCGGAAGGGYGGGGGGGGGDGGGCAGGSGGGC</sequence>
<dbReference type="InterPro" id="IPR009836">
    <property type="entry name" value="GRDP-like"/>
</dbReference>
<organism evidence="3 4">
    <name type="scientific">Ceratopteris richardii</name>
    <name type="common">Triangle waterfern</name>
    <dbReference type="NCBI Taxonomy" id="49495"/>
    <lineage>
        <taxon>Eukaryota</taxon>
        <taxon>Viridiplantae</taxon>
        <taxon>Streptophyta</taxon>
        <taxon>Embryophyta</taxon>
        <taxon>Tracheophyta</taxon>
        <taxon>Polypodiopsida</taxon>
        <taxon>Polypodiidae</taxon>
        <taxon>Polypodiales</taxon>
        <taxon>Pteridineae</taxon>
        <taxon>Pteridaceae</taxon>
        <taxon>Parkerioideae</taxon>
        <taxon>Ceratopteris</taxon>
    </lineage>
</organism>
<dbReference type="Gene3D" id="2.60.40.150">
    <property type="entry name" value="C2 domain"/>
    <property type="match status" value="1"/>
</dbReference>
<feature type="domain" description="GRDP C2" evidence="1">
    <location>
        <begin position="317"/>
        <end position="447"/>
    </location>
</feature>
<dbReference type="EMBL" id="CM035425">
    <property type="protein sequence ID" value="KAH7331141.1"/>
    <property type="molecule type" value="Genomic_DNA"/>
</dbReference>
<dbReference type="InterPro" id="IPR057518">
    <property type="entry name" value="GRDP_C"/>
</dbReference>
<dbReference type="SUPFAM" id="SSF49562">
    <property type="entry name" value="C2 domain (Calcium/lipid-binding domain, CaLB)"/>
    <property type="match status" value="1"/>
</dbReference>
<dbReference type="Pfam" id="PF07173">
    <property type="entry name" value="GRDP-like"/>
    <property type="match status" value="1"/>
</dbReference>
<dbReference type="AlphaFoldDB" id="A0A8T2SFA7"/>
<evidence type="ECO:0000313" key="4">
    <source>
        <dbReference type="Proteomes" id="UP000825935"/>
    </source>
</evidence>
<dbReference type="PANTHER" id="PTHR34365">
    <property type="entry name" value="ENOLASE (DUF1399)"/>
    <property type="match status" value="1"/>
</dbReference>
<accession>A0A8T2SFA7</accession>
<protein>
    <recommendedName>
        <fullName evidence="5">Glycine-rich domain-containing protein 1</fullName>
    </recommendedName>
</protein>
<proteinExistence type="predicted"/>
<dbReference type="OMA" id="NGHANCG"/>
<dbReference type="InterPro" id="IPR035892">
    <property type="entry name" value="C2_domain_sf"/>
</dbReference>
<keyword evidence="4" id="KW-1185">Reference proteome</keyword>